<comment type="caution">
    <text evidence="1">The sequence shown here is derived from an EMBL/GenBank/DDBJ whole genome shotgun (WGS) entry which is preliminary data.</text>
</comment>
<sequence length="165" mass="19191">MQTKIELTLEQTQQGVSNEVLIDIMDPVMQCTPSPATQEHQSDTKVFTMMMEILPELTSNKLCGSDEVLKLKNFKKDKNTSIQEQEKYEHVDLKVTSTQDGKRSHDDEKRLYLTDDLKEAQVHMQVQLKGKSSSLKSKDRYAYQKIKDKIQDYEQRPKTFVECKD</sequence>
<name>A0ABQ4Y227_9ASTR</name>
<organism evidence="1 2">
    <name type="scientific">Tanacetum coccineum</name>
    <dbReference type="NCBI Taxonomy" id="301880"/>
    <lineage>
        <taxon>Eukaryota</taxon>
        <taxon>Viridiplantae</taxon>
        <taxon>Streptophyta</taxon>
        <taxon>Embryophyta</taxon>
        <taxon>Tracheophyta</taxon>
        <taxon>Spermatophyta</taxon>
        <taxon>Magnoliopsida</taxon>
        <taxon>eudicotyledons</taxon>
        <taxon>Gunneridae</taxon>
        <taxon>Pentapetalae</taxon>
        <taxon>asterids</taxon>
        <taxon>campanulids</taxon>
        <taxon>Asterales</taxon>
        <taxon>Asteraceae</taxon>
        <taxon>Asteroideae</taxon>
        <taxon>Anthemideae</taxon>
        <taxon>Anthemidinae</taxon>
        <taxon>Tanacetum</taxon>
    </lineage>
</organism>
<evidence type="ECO:0000313" key="1">
    <source>
        <dbReference type="EMBL" id="GJS71432.1"/>
    </source>
</evidence>
<keyword evidence="2" id="KW-1185">Reference proteome</keyword>
<evidence type="ECO:0000313" key="2">
    <source>
        <dbReference type="Proteomes" id="UP001151760"/>
    </source>
</evidence>
<accession>A0ABQ4Y227</accession>
<proteinExistence type="predicted"/>
<reference evidence="1" key="2">
    <citation type="submission" date="2022-01" db="EMBL/GenBank/DDBJ databases">
        <authorList>
            <person name="Yamashiro T."/>
            <person name="Shiraishi A."/>
            <person name="Satake H."/>
            <person name="Nakayama K."/>
        </authorList>
    </citation>
    <scope>NUCLEOTIDE SEQUENCE</scope>
</reference>
<reference evidence="1" key="1">
    <citation type="journal article" date="2022" name="Int. J. Mol. Sci.">
        <title>Draft Genome of Tanacetum Coccineum: Genomic Comparison of Closely Related Tanacetum-Family Plants.</title>
        <authorList>
            <person name="Yamashiro T."/>
            <person name="Shiraishi A."/>
            <person name="Nakayama K."/>
            <person name="Satake H."/>
        </authorList>
    </citation>
    <scope>NUCLEOTIDE SEQUENCE</scope>
</reference>
<protein>
    <submittedName>
        <fullName evidence="1">Uncharacterized protein</fullName>
    </submittedName>
</protein>
<gene>
    <name evidence="1" type="ORF">Tco_0704273</name>
</gene>
<dbReference type="Proteomes" id="UP001151760">
    <property type="component" value="Unassembled WGS sequence"/>
</dbReference>
<dbReference type="EMBL" id="BQNB010010006">
    <property type="protein sequence ID" value="GJS71432.1"/>
    <property type="molecule type" value="Genomic_DNA"/>
</dbReference>